<sequence>MNVVGAWFSTEAFLGLLRKGSECSMASSATSQVVMASSLASLQKSSDLFSFSYGLSKAAMVHLPG</sequence>
<name>A0A165HNH7_9APHY</name>
<evidence type="ECO:0000313" key="2">
    <source>
        <dbReference type="Proteomes" id="UP000076871"/>
    </source>
</evidence>
<dbReference type="SUPFAM" id="SSF51735">
    <property type="entry name" value="NAD(P)-binding Rossmann-fold domains"/>
    <property type="match status" value="1"/>
</dbReference>
<dbReference type="Gene3D" id="3.40.50.720">
    <property type="entry name" value="NAD(P)-binding Rossmann-like Domain"/>
    <property type="match status" value="1"/>
</dbReference>
<protein>
    <submittedName>
        <fullName evidence="1">Uncharacterized protein</fullName>
    </submittedName>
</protein>
<proteinExistence type="predicted"/>
<organism evidence="1 2">
    <name type="scientific">Laetiporus sulphureus 93-53</name>
    <dbReference type="NCBI Taxonomy" id="1314785"/>
    <lineage>
        <taxon>Eukaryota</taxon>
        <taxon>Fungi</taxon>
        <taxon>Dikarya</taxon>
        <taxon>Basidiomycota</taxon>
        <taxon>Agaricomycotina</taxon>
        <taxon>Agaricomycetes</taxon>
        <taxon>Polyporales</taxon>
        <taxon>Laetiporus</taxon>
    </lineage>
</organism>
<dbReference type="RefSeq" id="XP_040769619.1">
    <property type="nucleotide sequence ID" value="XM_040907718.1"/>
</dbReference>
<dbReference type="GeneID" id="63824747"/>
<gene>
    <name evidence="1" type="ORF">LAESUDRAFT_719920</name>
</gene>
<dbReference type="OrthoDB" id="2962696at2759"/>
<dbReference type="EMBL" id="KV427606">
    <property type="protein sequence ID" value="KZT11971.1"/>
    <property type="molecule type" value="Genomic_DNA"/>
</dbReference>
<keyword evidence="2" id="KW-1185">Reference proteome</keyword>
<accession>A0A165HNH7</accession>
<evidence type="ECO:0000313" key="1">
    <source>
        <dbReference type="EMBL" id="KZT11971.1"/>
    </source>
</evidence>
<dbReference type="Proteomes" id="UP000076871">
    <property type="component" value="Unassembled WGS sequence"/>
</dbReference>
<reference evidence="1 2" key="1">
    <citation type="journal article" date="2016" name="Mol. Biol. Evol.">
        <title>Comparative Genomics of Early-Diverging Mushroom-Forming Fungi Provides Insights into the Origins of Lignocellulose Decay Capabilities.</title>
        <authorList>
            <person name="Nagy L.G."/>
            <person name="Riley R."/>
            <person name="Tritt A."/>
            <person name="Adam C."/>
            <person name="Daum C."/>
            <person name="Floudas D."/>
            <person name="Sun H."/>
            <person name="Yadav J.S."/>
            <person name="Pangilinan J."/>
            <person name="Larsson K.H."/>
            <person name="Matsuura K."/>
            <person name="Barry K."/>
            <person name="Labutti K."/>
            <person name="Kuo R."/>
            <person name="Ohm R.A."/>
            <person name="Bhattacharya S.S."/>
            <person name="Shirouzu T."/>
            <person name="Yoshinaga Y."/>
            <person name="Martin F.M."/>
            <person name="Grigoriev I.V."/>
            <person name="Hibbett D.S."/>
        </authorList>
    </citation>
    <scope>NUCLEOTIDE SEQUENCE [LARGE SCALE GENOMIC DNA]</scope>
    <source>
        <strain evidence="1 2">93-53</strain>
    </source>
</reference>
<dbReference type="InterPro" id="IPR036291">
    <property type="entry name" value="NAD(P)-bd_dom_sf"/>
</dbReference>
<dbReference type="InParanoid" id="A0A165HNH7"/>
<dbReference type="AlphaFoldDB" id="A0A165HNH7"/>